<dbReference type="InterPro" id="IPR000602">
    <property type="entry name" value="Glyco_hydro_38_N"/>
</dbReference>
<keyword evidence="5" id="KW-0378">Hydrolase</keyword>
<dbReference type="GO" id="GO:0004559">
    <property type="term" value="F:alpha-mannosidase activity"/>
    <property type="evidence" value="ECO:0007669"/>
    <property type="project" value="UniProtKB-EC"/>
</dbReference>
<dbReference type="InterPro" id="IPR011682">
    <property type="entry name" value="Glyco_hydro_38_C"/>
</dbReference>
<evidence type="ECO:0000256" key="4">
    <source>
        <dbReference type="ARBA" id="ARBA00022723"/>
    </source>
</evidence>
<dbReference type="Pfam" id="PF17677">
    <property type="entry name" value="Glyco_hydro38C2"/>
    <property type="match status" value="1"/>
</dbReference>
<dbReference type="GO" id="GO:0046872">
    <property type="term" value="F:metal ion binding"/>
    <property type="evidence" value="ECO:0007669"/>
    <property type="project" value="UniProtKB-KW"/>
</dbReference>
<dbReference type="Gene3D" id="3.20.110.10">
    <property type="entry name" value="Glycoside hydrolase 38, N terminal domain"/>
    <property type="match status" value="1"/>
</dbReference>
<keyword evidence="6" id="KW-0326">Glycosidase</keyword>
<dbReference type="InterPro" id="IPR054723">
    <property type="entry name" value="Ams1-like_N"/>
</dbReference>
<name>A0A2R5LBB2_9ACAR</name>
<dbReference type="CDD" id="cd10813">
    <property type="entry name" value="GH38N_AMII_Man2C1"/>
    <property type="match status" value="1"/>
</dbReference>
<evidence type="ECO:0000256" key="1">
    <source>
        <dbReference type="ARBA" id="ARBA00000365"/>
    </source>
</evidence>
<evidence type="ECO:0000259" key="7">
    <source>
        <dbReference type="SMART" id="SM00872"/>
    </source>
</evidence>
<dbReference type="Pfam" id="PF22907">
    <property type="entry name" value="Ams1-like_1st"/>
    <property type="match status" value="1"/>
</dbReference>
<dbReference type="PANTHER" id="PTHR46017:SF1">
    <property type="entry name" value="ALPHA-MANNOSIDASE 2C1"/>
    <property type="match status" value="1"/>
</dbReference>
<dbReference type="InterPro" id="IPR011330">
    <property type="entry name" value="Glyco_hydro/deAcase_b/a-brl"/>
</dbReference>
<dbReference type="InterPro" id="IPR027291">
    <property type="entry name" value="Glyco_hydro_38_N_sf"/>
</dbReference>
<keyword evidence="4" id="KW-0479">Metal-binding</keyword>
<dbReference type="FunFam" id="3.20.110.10:FF:000002">
    <property type="entry name" value="alpha-mannosidase 2C1 isoform X1"/>
    <property type="match status" value="1"/>
</dbReference>
<evidence type="ECO:0000256" key="2">
    <source>
        <dbReference type="ARBA" id="ARBA00009792"/>
    </source>
</evidence>
<accession>A0A2R5LBB2</accession>
<dbReference type="Gene3D" id="2.70.98.30">
    <property type="entry name" value="Golgi alpha-mannosidase II, domain 4"/>
    <property type="match status" value="1"/>
</dbReference>
<proteinExistence type="inferred from homology"/>
<evidence type="ECO:0000256" key="5">
    <source>
        <dbReference type="ARBA" id="ARBA00022801"/>
    </source>
</evidence>
<comment type="similarity">
    <text evidence="2">Belongs to the glycosyl hydrolase 38 family.</text>
</comment>
<evidence type="ECO:0000256" key="6">
    <source>
        <dbReference type="ARBA" id="ARBA00023295"/>
    </source>
</evidence>
<dbReference type="Pfam" id="PF07748">
    <property type="entry name" value="Glyco_hydro_38C"/>
    <property type="match status" value="1"/>
</dbReference>
<dbReference type="InterPro" id="IPR015341">
    <property type="entry name" value="Glyco_hydro_38_cen"/>
</dbReference>
<reference evidence="8" key="1">
    <citation type="submission" date="2018-03" db="EMBL/GenBank/DDBJ databases">
        <title>The relapsing fever spirochete Borrelia turicatae persists in the highly oxidative environment of its soft-bodied tick vector.</title>
        <authorList>
            <person name="Bourret T.J."/>
            <person name="Boyle W.K."/>
            <person name="Valenzuela J.G."/>
            <person name="Oliveira F."/>
            <person name="Lopez J.E."/>
        </authorList>
    </citation>
    <scope>NUCLEOTIDE SEQUENCE</scope>
    <source>
        <strain evidence="8">Kansas strain/isolate</strain>
        <tissue evidence="8">Salivary glands</tissue>
    </source>
</reference>
<feature type="domain" description="Glycoside hydrolase family 38 central" evidence="7">
    <location>
        <begin position="515"/>
        <end position="598"/>
    </location>
</feature>
<dbReference type="FunFam" id="1.20.1270.50:FF:000004">
    <property type="entry name" value="alpha-mannosidase 2C1 isoform X1"/>
    <property type="match status" value="1"/>
</dbReference>
<protein>
    <recommendedName>
        <fullName evidence="3">alpha-mannosidase</fullName>
        <ecNumber evidence="3">3.2.1.24</ecNumber>
    </recommendedName>
</protein>
<dbReference type="SUPFAM" id="SSF88688">
    <property type="entry name" value="Families 57/38 glycoside transferase middle domain"/>
    <property type="match status" value="1"/>
</dbReference>
<dbReference type="SUPFAM" id="SSF74650">
    <property type="entry name" value="Galactose mutarotase-like"/>
    <property type="match status" value="1"/>
</dbReference>
<sequence length="1070" mass="121701">MASMFKNRRSTLERAEKFISPLYFTDVNLFGRIYPEQRPFTSLNVFSTPDRISFSEATKHADYEPATVGQNFGPTWTTCWFKVVVDIPNKWCGKEVHLRWNSESEALIWTVNGQPLQGLSGDERSYFIMSPSASVSCLHHEFYIEMACNTLFGAGSPTMISPPDPNKQFTLKQADIAIFDREIDALVTDIQILVDISRELPKDCIRGYEAMYTANEMINHIDFDDRTTLKLAKEIADHFFAQKNGDSQHRISAVGNCHIDSAWLWPYEETKRKCARSFSSALLLMEKYPQYHFACSQAQQLYWIKEDYPQLFDRIKQYVRRGQFIPVGGTWVEMDGNLPSGESFVRQFLYGQMFFEREFGVRCKEFWLPDTFGYSAQLPQIMRSCGISRFMTQKLSWNLVNKFPHHNFHWEGIDGSSVLTHFAPSETYSANVSVAEAMKTVNNLEDKGRTTHSLLLFGHGDGGGGPTEAMLQRQLRLEDVDGVPKVELSTPDIFFGHLEKDSKKLNRWSGELYLELHNATYTTHALTKKLNRECEFVLHTVELLCSVAAALGTEKARLAAYPYDELASCWRDVLLNQFHDVLPGSCILQVKDDAELLYRRVLKGVGEIKENTMRQLFGVHKTNVDGACDVVFVNTLCWPRLEIVEVPWCREELSKRCWIEGVDDNVMQDVPGGTLVSVNMGSAGYHVLRGIASHKVPVSAEQKGPEKLVLRNKFLEAELNLLGEITSLKLHNCAKQFVTQPQSCNMFVLFEDIPLFWDAWDVMDYHLETRRSAVHELLEPATILESGPLRARVRVKFAISSKSTLTQTLVLDAAHPYIRVDCDVDWHEAHKFLKVEFHANIRSSRASYEIQFGHLERATHFNTSWDWAKYEVYAHKWMDLEESGFGLAIMNTCKYGHAVHGSTMRLSLLRAPKSPDAEADMGMHEFTYAIMPHKGRFQEAGVIQQAYELNCPLEMVICDAGSEDRIVAFQDSYAESASWFQVSCPSVILETVKKAEHREDCLVLRLYEAYGGEVLDAVLTVSLPVAKVVACNALEDEDSELVCSSGVVHLHFHPFQVVSLLVFLKAPQTH</sequence>
<dbReference type="Pfam" id="PF01074">
    <property type="entry name" value="Glyco_hydro_38N"/>
    <property type="match status" value="1"/>
</dbReference>
<dbReference type="PANTHER" id="PTHR46017">
    <property type="entry name" value="ALPHA-MANNOSIDASE 2C1"/>
    <property type="match status" value="1"/>
</dbReference>
<dbReference type="FunFam" id="2.70.98.30:FF:000001">
    <property type="entry name" value="alpha-mannosidase 2C1 isoform X2"/>
    <property type="match status" value="1"/>
</dbReference>
<dbReference type="GO" id="GO:0009313">
    <property type="term" value="P:oligosaccharide catabolic process"/>
    <property type="evidence" value="ECO:0007669"/>
    <property type="project" value="TreeGrafter"/>
</dbReference>
<organism evidence="8">
    <name type="scientific">Ornithodoros turicata</name>
    <dbReference type="NCBI Taxonomy" id="34597"/>
    <lineage>
        <taxon>Eukaryota</taxon>
        <taxon>Metazoa</taxon>
        <taxon>Ecdysozoa</taxon>
        <taxon>Arthropoda</taxon>
        <taxon>Chelicerata</taxon>
        <taxon>Arachnida</taxon>
        <taxon>Acari</taxon>
        <taxon>Parasitiformes</taxon>
        <taxon>Ixodida</taxon>
        <taxon>Ixodoidea</taxon>
        <taxon>Argasidae</taxon>
        <taxon>Ornithodorinae</taxon>
        <taxon>Ornithodoros</taxon>
    </lineage>
</organism>
<dbReference type="Gene3D" id="1.20.1270.50">
    <property type="entry name" value="Glycoside hydrolase family 38, central domain"/>
    <property type="match status" value="1"/>
</dbReference>
<dbReference type="SUPFAM" id="SSF88713">
    <property type="entry name" value="Glycoside hydrolase/deacetylase"/>
    <property type="match status" value="1"/>
</dbReference>
<dbReference type="InterPro" id="IPR041147">
    <property type="entry name" value="GH38_C"/>
</dbReference>
<dbReference type="InterPro" id="IPR011013">
    <property type="entry name" value="Gal_mutarotase_sf_dom"/>
</dbReference>
<evidence type="ECO:0000313" key="8">
    <source>
        <dbReference type="EMBL" id="MBY06782.1"/>
    </source>
</evidence>
<dbReference type="GO" id="GO:0006013">
    <property type="term" value="P:mannose metabolic process"/>
    <property type="evidence" value="ECO:0007669"/>
    <property type="project" value="InterPro"/>
</dbReference>
<dbReference type="InterPro" id="IPR037094">
    <property type="entry name" value="Glyco_hydro_38_cen_sf"/>
</dbReference>
<dbReference type="Pfam" id="PF09261">
    <property type="entry name" value="Alpha-mann_mid"/>
    <property type="match status" value="1"/>
</dbReference>
<evidence type="ECO:0000256" key="3">
    <source>
        <dbReference type="ARBA" id="ARBA00012752"/>
    </source>
</evidence>
<dbReference type="GO" id="GO:0030246">
    <property type="term" value="F:carbohydrate binding"/>
    <property type="evidence" value="ECO:0007669"/>
    <property type="project" value="InterPro"/>
</dbReference>
<dbReference type="EMBL" id="GGLE01002656">
    <property type="protein sequence ID" value="MBY06782.1"/>
    <property type="molecule type" value="Transcribed_RNA"/>
</dbReference>
<dbReference type="EC" id="3.2.1.24" evidence="3"/>
<dbReference type="AlphaFoldDB" id="A0A2R5LBB2"/>
<dbReference type="SMART" id="SM00872">
    <property type="entry name" value="Alpha-mann_mid"/>
    <property type="match status" value="1"/>
</dbReference>
<dbReference type="InterPro" id="IPR028995">
    <property type="entry name" value="Glyco_hydro_57/38_cen_sf"/>
</dbReference>
<comment type="catalytic activity">
    <reaction evidence="1">
        <text>Hydrolysis of terminal, non-reducing alpha-D-mannose residues in alpha-D-mannosides.</text>
        <dbReference type="EC" id="3.2.1.24"/>
    </reaction>
</comment>